<dbReference type="GO" id="GO:0009378">
    <property type="term" value="F:four-way junction helicase activity"/>
    <property type="evidence" value="ECO:0007669"/>
    <property type="project" value="TreeGrafter"/>
</dbReference>
<dbReference type="FunFam" id="3.40.50.300:FF:001389">
    <property type="entry name" value="ATP-dependent DNA helicase RecQ"/>
    <property type="match status" value="1"/>
</dbReference>
<dbReference type="GO" id="GO:0043590">
    <property type="term" value="C:bacterial nucleoid"/>
    <property type="evidence" value="ECO:0007669"/>
    <property type="project" value="TreeGrafter"/>
</dbReference>
<sequence>MEDYRQILTRYWGYPDFRPLQLDIIESVAAGNDTLGLMPTGGGKSITFQVYSLSKPGICIVVTPLIALMKDQVESLNKKGIKALAVHSGMTGREIKLTLDNAVWGEYKFLYVSPERLNSERFLERLEQMKVNLLTIDEAHCISQWGYDFRPSYLNIIQTREILPGIQVLALTATATPKVADDIQEKLGFKKKNLIQMSFYRENLSYLVRRVENKTGYLLDTIKKVTGSGVIYVRNRKATREVSDELRKNGISASYYHAGLSNLVRSTRQDSWLSGQTRVIVATNAFGMGIDKPDVRFVIHIDSPDSLEAYYQEAGRAGRDGKKSAAVLLFNNADKTKLKKHVTVAFPEVENIKRIYDALCNYFQIAVGFGKGKVLEFSLQGFSQAYKFQQAMVYNSLKILQREGYLEFTEEVDSPSRVFFPISRDELYKFQVANAKLDDFIKLLLRSYTGLFSGYVGIDEELLAKRSGLNHEQIYNYLKHLRKSNVIDYVPRNRTPFIYFSKERLTIERIKISKENYEIRKKDYAARIDAVIEYGSSTLKCRSQMLLAYFGETDAPPCGTCDVCKAKGIMQMTDYEFETISKRIKKIIEQPCLYETLLLKLKGDHEKMRKVIKWLLDNKKIIYRVDGLLEWNGE</sequence>
<gene>
    <name evidence="15" type="ORF">OU798_06005</name>
</gene>
<comment type="catalytic activity">
    <reaction evidence="9">
        <text>Couples ATP hydrolysis with the unwinding of duplex DNA by translocating in the 3'-5' direction.</text>
        <dbReference type="EC" id="5.6.2.4"/>
    </reaction>
</comment>
<dbReference type="Pfam" id="PF16124">
    <property type="entry name" value="RecQ_Zn_bind"/>
    <property type="match status" value="1"/>
</dbReference>
<evidence type="ECO:0000256" key="2">
    <source>
        <dbReference type="ARBA" id="ARBA00022723"/>
    </source>
</evidence>
<evidence type="ECO:0000313" key="15">
    <source>
        <dbReference type="EMBL" id="MCY1719887.1"/>
    </source>
</evidence>
<dbReference type="PANTHER" id="PTHR13710:SF105">
    <property type="entry name" value="ATP-DEPENDENT DNA HELICASE Q1"/>
    <property type="match status" value="1"/>
</dbReference>
<reference evidence="15" key="1">
    <citation type="submission" date="2022-11" db="EMBL/GenBank/DDBJ databases">
        <title>Marilongibacter aestuarii gen. nov., sp. nov., isolated from tidal flat sediment.</title>
        <authorList>
            <person name="Jiayan W."/>
        </authorList>
    </citation>
    <scope>NUCLEOTIDE SEQUENCE</scope>
    <source>
        <strain evidence="15">Z1-6</strain>
    </source>
</reference>
<evidence type="ECO:0000256" key="11">
    <source>
        <dbReference type="ARBA" id="ARBA00044535"/>
    </source>
</evidence>
<dbReference type="InterPro" id="IPR032284">
    <property type="entry name" value="RecQ_Zn-bd"/>
</dbReference>
<protein>
    <recommendedName>
        <fullName evidence="11">ATP-dependent DNA helicase RecQ</fullName>
        <ecNumber evidence="10">5.6.2.4</ecNumber>
    </recommendedName>
    <alternativeName>
        <fullName evidence="12">DNA 3'-5' helicase RecQ</fullName>
    </alternativeName>
</protein>
<dbReference type="InterPro" id="IPR036388">
    <property type="entry name" value="WH-like_DNA-bd_sf"/>
</dbReference>
<keyword evidence="3" id="KW-0547">Nucleotide-binding</keyword>
<dbReference type="InterPro" id="IPR001650">
    <property type="entry name" value="Helicase_C-like"/>
</dbReference>
<comment type="caution">
    <text evidence="15">The sequence shown here is derived from an EMBL/GenBank/DDBJ whole genome shotgun (WGS) entry which is preliminary data.</text>
</comment>
<evidence type="ECO:0000256" key="5">
    <source>
        <dbReference type="ARBA" id="ARBA00022806"/>
    </source>
</evidence>
<dbReference type="CDD" id="cd17920">
    <property type="entry name" value="DEXHc_RecQ"/>
    <property type="match status" value="1"/>
</dbReference>
<dbReference type="Gene3D" id="1.10.10.10">
    <property type="entry name" value="Winged helix-like DNA-binding domain superfamily/Winged helix DNA-binding domain"/>
    <property type="match status" value="1"/>
</dbReference>
<proteinExistence type="inferred from homology"/>
<dbReference type="SMART" id="SM00487">
    <property type="entry name" value="DEXDc"/>
    <property type="match status" value="1"/>
</dbReference>
<evidence type="ECO:0000256" key="6">
    <source>
        <dbReference type="ARBA" id="ARBA00022840"/>
    </source>
</evidence>
<dbReference type="InterPro" id="IPR027417">
    <property type="entry name" value="P-loop_NTPase"/>
</dbReference>
<dbReference type="InterPro" id="IPR004589">
    <property type="entry name" value="DNA_helicase_ATP-dep_RecQ"/>
</dbReference>
<evidence type="ECO:0000256" key="1">
    <source>
        <dbReference type="ARBA" id="ARBA00005446"/>
    </source>
</evidence>
<keyword evidence="2" id="KW-0479">Metal-binding</keyword>
<dbReference type="NCBIfam" id="TIGR00614">
    <property type="entry name" value="recQ_fam"/>
    <property type="match status" value="1"/>
</dbReference>
<evidence type="ECO:0000256" key="10">
    <source>
        <dbReference type="ARBA" id="ARBA00034808"/>
    </source>
</evidence>
<evidence type="ECO:0000256" key="9">
    <source>
        <dbReference type="ARBA" id="ARBA00034617"/>
    </source>
</evidence>
<dbReference type="PANTHER" id="PTHR13710">
    <property type="entry name" value="DNA HELICASE RECQ FAMILY MEMBER"/>
    <property type="match status" value="1"/>
</dbReference>
<feature type="domain" description="Helicase C-terminal" evidence="14">
    <location>
        <begin position="217"/>
        <end position="360"/>
    </location>
</feature>
<dbReference type="InterPro" id="IPR014001">
    <property type="entry name" value="Helicase_ATP-bd"/>
</dbReference>
<dbReference type="PROSITE" id="PS51194">
    <property type="entry name" value="HELICASE_CTER"/>
    <property type="match status" value="1"/>
</dbReference>
<evidence type="ECO:0000256" key="4">
    <source>
        <dbReference type="ARBA" id="ARBA00022801"/>
    </source>
</evidence>
<dbReference type="GO" id="GO:0016787">
    <property type="term" value="F:hydrolase activity"/>
    <property type="evidence" value="ECO:0007669"/>
    <property type="project" value="UniProtKB-KW"/>
</dbReference>
<dbReference type="Proteomes" id="UP001145087">
    <property type="component" value="Unassembled WGS sequence"/>
</dbReference>
<dbReference type="GO" id="GO:0046872">
    <property type="term" value="F:metal ion binding"/>
    <property type="evidence" value="ECO:0007669"/>
    <property type="project" value="UniProtKB-KW"/>
</dbReference>
<keyword evidence="16" id="KW-1185">Reference proteome</keyword>
<comment type="similarity">
    <text evidence="1">Belongs to the helicase family. RecQ subfamily.</text>
</comment>
<accession>A0A9X3F500</accession>
<evidence type="ECO:0000259" key="13">
    <source>
        <dbReference type="PROSITE" id="PS51192"/>
    </source>
</evidence>
<dbReference type="Gene3D" id="3.40.50.300">
    <property type="entry name" value="P-loop containing nucleotide triphosphate hydrolases"/>
    <property type="match status" value="2"/>
</dbReference>
<dbReference type="AlphaFoldDB" id="A0A9X3F500"/>
<keyword evidence="5 15" id="KW-0347">Helicase</keyword>
<keyword evidence="7" id="KW-0238">DNA-binding</keyword>
<organism evidence="15 16">
    <name type="scientific">Draconibacterium aestuarii</name>
    <dbReference type="NCBI Taxonomy" id="2998507"/>
    <lineage>
        <taxon>Bacteria</taxon>
        <taxon>Pseudomonadati</taxon>
        <taxon>Bacteroidota</taxon>
        <taxon>Bacteroidia</taxon>
        <taxon>Marinilabiliales</taxon>
        <taxon>Prolixibacteraceae</taxon>
        <taxon>Draconibacterium</taxon>
    </lineage>
</organism>
<evidence type="ECO:0000259" key="14">
    <source>
        <dbReference type="PROSITE" id="PS51194"/>
    </source>
</evidence>
<evidence type="ECO:0000256" key="7">
    <source>
        <dbReference type="ARBA" id="ARBA00023125"/>
    </source>
</evidence>
<dbReference type="Pfam" id="PF00271">
    <property type="entry name" value="Helicase_C"/>
    <property type="match status" value="1"/>
</dbReference>
<name>A0A9X3F500_9BACT</name>
<dbReference type="GO" id="GO:0005524">
    <property type="term" value="F:ATP binding"/>
    <property type="evidence" value="ECO:0007669"/>
    <property type="project" value="UniProtKB-KW"/>
</dbReference>
<dbReference type="GO" id="GO:0043138">
    <property type="term" value="F:3'-5' DNA helicase activity"/>
    <property type="evidence" value="ECO:0007669"/>
    <property type="project" value="UniProtKB-EC"/>
</dbReference>
<dbReference type="Pfam" id="PF00270">
    <property type="entry name" value="DEAD"/>
    <property type="match status" value="1"/>
</dbReference>
<dbReference type="PROSITE" id="PS51192">
    <property type="entry name" value="HELICASE_ATP_BIND_1"/>
    <property type="match status" value="1"/>
</dbReference>
<evidence type="ECO:0000256" key="8">
    <source>
        <dbReference type="ARBA" id="ARBA00023235"/>
    </source>
</evidence>
<dbReference type="GO" id="GO:0006281">
    <property type="term" value="P:DNA repair"/>
    <property type="evidence" value="ECO:0007669"/>
    <property type="project" value="TreeGrafter"/>
</dbReference>
<keyword evidence="6" id="KW-0067">ATP-binding</keyword>
<evidence type="ECO:0000256" key="3">
    <source>
        <dbReference type="ARBA" id="ARBA00022741"/>
    </source>
</evidence>
<keyword evidence="8" id="KW-0413">Isomerase</keyword>
<dbReference type="EC" id="5.6.2.4" evidence="10"/>
<evidence type="ECO:0000313" key="16">
    <source>
        <dbReference type="Proteomes" id="UP001145087"/>
    </source>
</evidence>
<dbReference type="GO" id="GO:0005737">
    <property type="term" value="C:cytoplasm"/>
    <property type="evidence" value="ECO:0007669"/>
    <property type="project" value="TreeGrafter"/>
</dbReference>
<keyword evidence="4" id="KW-0378">Hydrolase</keyword>
<feature type="domain" description="Helicase ATP-binding" evidence="13">
    <location>
        <begin position="25"/>
        <end position="193"/>
    </location>
</feature>
<evidence type="ECO:0000256" key="12">
    <source>
        <dbReference type="ARBA" id="ARBA00044550"/>
    </source>
</evidence>
<dbReference type="SMART" id="SM00490">
    <property type="entry name" value="HELICc"/>
    <property type="match status" value="1"/>
</dbReference>
<dbReference type="GO" id="GO:0030894">
    <property type="term" value="C:replisome"/>
    <property type="evidence" value="ECO:0007669"/>
    <property type="project" value="TreeGrafter"/>
</dbReference>
<dbReference type="RefSeq" id="WP_343332220.1">
    <property type="nucleotide sequence ID" value="NZ_JAPOHD010000012.1"/>
</dbReference>
<dbReference type="InterPro" id="IPR011545">
    <property type="entry name" value="DEAD/DEAH_box_helicase_dom"/>
</dbReference>
<dbReference type="GO" id="GO:0006310">
    <property type="term" value="P:DNA recombination"/>
    <property type="evidence" value="ECO:0007669"/>
    <property type="project" value="InterPro"/>
</dbReference>
<dbReference type="GO" id="GO:0003677">
    <property type="term" value="F:DNA binding"/>
    <property type="evidence" value="ECO:0007669"/>
    <property type="project" value="UniProtKB-KW"/>
</dbReference>
<dbReference type="EMBL" id="JAPOHD010000012">
    <property type="protein sequence ID" value="MCY1719887.1"/>
    <property type="molecule type" value="Genomic_DNA"/>
</dbReference>
<dbReference type="SUPFAM" id="SSF52540">
    <property type="entry name" value="P-loop containing nucleoside triphosphate hydrolases"/>
    <property type="match status" value="1"/>
</dbReference>